<dbReference type="EMBL" id="BAABKO010000003">
    <property type="protein sequence ID" value="GAA4774934.1"/>
    <property type="molecule type" value="Genomic_DNA"/>
</dbReference>
<dbReference type="Proteomes" id="UP001501645">
    <property type="component" value="Unassembled WGS sequence"/>
</dbReference>
<evidence type="ECO:0008006" key="3">
    <source>
        <dbReference type="Google" id="ProtNLM"/>
    </source>
</evidence>
<evidence type="ECO:0000313" key="1">
    <source>
        <dbReference type="EMBL" id="GAA4774934.1"/>
    </source>
</evidence>
<reference evidence="2" key="1">
    <citation type="journal article" date="2019" name="Int. J. Syst. Evol. Microbiol.">
        <title>The Global Catalogue of Microorganisms (GCM) 10K type strain sequencing project: providing services to taxonomists for standard genome sequencing and annotation.</title>
        <authorList>
            <consortium name="The Broad Institute Genomics Platform"/>
            <consortium name="The Broad Institute Genome Sequencing Center for Infectious Disease"/>
            <person name="Wu L."/>
            <person name="Ma J."/>
        </authorList>
    </citation>
    <scope>NUCLEOTIDE SEQUENCE [LARGE SCALE GENOMIC DNA]</scope>
    <source>
        <strain evidence="2">JCM 18537</strain>
    </source>
</reference>
<name>A0ABP9A6T3_9MICO</name>
<keyword evidence="2" id="KW-1185">Reference proteome</keyword>
<sequence>MTTIIRARDARSFLSLLPHVCGYRPRRSLLVVPFEDGRTAGAARIDLPKRPEHWPEAVAVALGMVCRMRGVTQFAAVVYTDEPLLGADGMAFAGLVEALRERADHCGLEVRDALCVAADGWGAYADGRPTPRPLEEIAHEDAVPGGDDVLPDQGAGIAPPAVDLAERERLGRAHLELGRALAVILGEDHPGTSAIGAASNRGIPPRALATACFAADLPVVFEECLDWETDDLDPYLAALLVWALERPCFRDVALSQWSSDLQEGWNVLDLNERWADGDDSLPDGPLRLKGEGPRPDPDRLERALALVQRLAASAPGRSRAGALASAAWLMWALGHGTHALAYARQALAVDDEHGLARLVGAMASHGMLPEWAFERPGAA</sequence>
<comment type="caution">
    <text evidence="1">The sequence shown here is derived from an EMBL/GenBank/DDBJ whole genome shotgun (WGS) entry which is preliminary data.</text>
</comment>
<protein>
    <recommendedName>
        <fullName evidence="3">DUF4192 family protein</fullName>
    </recommendedName>
</protein>
<dbReference type="Pfam" id="PF13830">
    <property type="entry name" value="DUF4192"/>
    <property type="match status" value="1"/>
</dbReference>
<gene>
    <name evidence="1" type="ORF">GCM10023351_19160</name>
</gene>
<dbReference type="RefSeq" id="WP_345438513.1">
    <property type="nucleotide sequence ID" value="NZ_BAABKO010000003.1"/>
</dbReference>
<proteinExistence type="predicted"/>
<dbReference type="InterPro" id="IPR025447">
    <property type="entry name" value="DUF4192"/>
</dbReference>
<organism evidence="1 2">
    <name type="scientific">Microbacterium gilvum</name>
    <dbReference type="NCBI Taxonomy" id="1336204"/>
    <lineage>
        <taxon>Bacteria</taxon>
        <taxon>Bacillati</taxon>
        <taxon>Actinomycetota</taxon>
        <taxon>Actinomycetes</taxon>
        <taxon>Micrococcales</taxon>
        <taxon>Microbacteriaceae</taxon>
        <taxon>Microbacterium</taxon>
    </lineage>
</organism>
<evidence type="ECO:0000313" key="2">
    <source>
        <dbReference type="Proteomes" id="UP001501645"/>
    </source>
</evidence>
<accession>A0ABP9A6T3</accession>